<dbReference type="Gene3D" id="1.10.8.80">
    <property type="entry name" value="Magnesium chelatase subunit I, C-Terminal domain"/>
    <property type="match status" value="1"/>
</dbReference>
<dbReference type="RefSeq" id="WP_188595746.1">
    <property type="nucleotide sequence ID" value="NZ_BMNL01000001.1"/>
</dbReference>
<reference evidence="5" key="2">
    <citation type="submission" date="2020-09" db="EMBL/GenBank/DDBJ databases">
        <authorList>
            <person name="Sun Q."/>
            <person name="Ohkuma M."/>
        </authorList>
    </citation>
    <scope>NUCLEOTIDE SEQUENCE</scope>
    <source>
        <strain evidence="5">JCM 10088</strain>
    </source>
</reference>
<feature type="domain" description="ChlI/MoxR AAA lid" evidence="4">
    <location>
        <begin position="234"/>
        <end position="303"/>
    </location>
</feature>
<dbReference type="AlphaFoldDB" id="A0A830GU41"/>
<dbReference type="GO" id="GO:0005524">
    <property type="term" value="F:ATP binding"/>
    <property type="evidence" value="ECO:0007669"/>
    <property type="project" value="UniProtKB-KW"/>
</dbReference>
<keyword evidence="1" id="KW-0547">Nucleotide-binding</keyword>
<evidence type="ECO:0000256" key="1">
    <source>
        <dbReference type="ARBA" id="ARBA00022741"/>
    </source>
</evidence>
<dbReference type="GO" id="GO:0016887">
    <property type="term" value="F:ATP hydrolysis activity"/>
    <property type="evidence" value="ECO:0007669"/>
    <property type="project" value="InterPro"/>
</dbReference>
<sequence>MSGAGNISDRINLVIDKISELFIGDREVLVKILAAILAGGHVLMEDVPGMGKTFLSKILAKVLGLRYSRIQFTPDLLPSDILGTKVWRQDRGAFETVLGPIFSNFVLADEINRASPKVQSALLEAMQEGQVTIEGETMQLPNPFIVIATQNPIELEGTYPLPEAQLDRFLIRVRLGYPRDEVELLKRRISWRTNDPSPKVEAMLSDVELLKIRDSVDDVAVSEDVMKYIVSFNAIRKDQRVSAGPSPRALLALMSMARAVALMRGRDYVIPDDVKMVAVEVLSHRIFLKPEMALEGVRGEDIIIEYLNKIPVPK</sequence>
<keyword evidence="6" id="KW-1185">Reference proteome</keyword>
<dbReference type="Gene3D" id="3.40.50.300">
    <property type="entry name" value="P-loop containing nucleotide triphosphate hydrolases"/>
    <property type="match status" value="1"/>
</dbReference>
<dbReference type="Pfam" id="PF17863">
    <property type="entry name" value="AAA_lid_2"/>
    <property type="match status" value="1"/>
</dbReference>
<comment type="caution">
    <text evidence="5">The sequence shown here is derived from an EMBL/GenBank/DDBJ whole genome shotgun (WGS) entry which is preliminary data.</text>
</comment>
<reference evidence="5" key="1">
    <citation type="journal article" date="2014" name="Int. J. Syst. Evol. Microbiol.">
        <title>Complete genome sequence of Corynebacterium casei LMG S-19264T (=DSM 44701T), isolated from a smear-ripened cheese.</title>
        <authorList>
            <consortium name="US DOE Joint Genome Institute (JGI-PGF)"/>
            <person name="Walter F."/>
            <person name="Albersmeier A."/>
            <person name="Kalinowski J."/>
            <person name="Ruckert C."/>
        </authorList>
    </citation>
    <scope>NUCLEOTIDE SEQUENCE</scope>
    <source>
        <strain evidence="5">JCM 10088</strain>
    </source>
</reference>
<dbReference type="PIRSF" id="PIRSF002849">
    <property type="entry name" value="AAA_ATPase_chaperone_MoxR_prd"/>
    <property type="match status" value="1"/>
</dbReference>
<dbReference type="InterPro" id="IPR027417">
    <property type="entry name" value="P-loop_NTPase"/>
</dbReference>
<dbReference type="PANTHER" id="PTHR42759">
    <property type="entry name" value="MOXR FAMILY PROTEIN"/>
    <property type="match status" value="1"/>
</dbReference>
<name>A0A830GU41_9CREN</name>
<feature type="domain" description="ATPase AAA-3" evidence="3">
    <location>
        <begin position="41"/>
        <end position="171"/>
    </location>
</feature>
<evidence type="ECO:0000313" key="5">
    <source>
        <dbReference type="EMBL" id="GGP19529.1"/>
    </source>
</evidence>
<organism evidence="5 6">
    <name type="scientific">Thermocladium modestius</name>
    <dbReference type="NCBI Taxonomy" id="62609"/>
    <lineage>
        <taxon>Archaea</taxon>
        <taxon>Thermoproteota</taxon>
        <taxon>Thermoprotei</taxon>
        <taxon>Thermoproteales</taxon>
        <taxon>Thermoproteaceae</taxon>
        <taxon>Thermocladium</taxon>
    </lineage>
</organism>
<evidence type="ECO:0000313" key="6">
    <source>
        <dbReference type="Proteomes" id="UP000610960"/>
    </source>
</evidence>
<dbReference type="InterPro" id="IPR050764">
    <property type="entry name" value="CbbQ/NirQ/NorQ/GpvN"/>
</dbReference>
<dbReference type="OrthoDB" id="24581at2157"/>
<dbReference type="EMBL" id="BMNL01000001">
    <property type="protein sequence ID" value="GGP19529.1"/>
    <property type="molecule type" value="Genomic_DNA"/>
</dbReference>
<dbReference type="PANTHER" id="PTHR42759:SF1">
    <property type="entry name" value="MAGNESIUM-CHELATASE SUBUNIT CHLD"/>
    <property type="match status" value="1"/>
</dbReference>
<dbReference type="FunFam" id="3.40.50.300:FF:000640">
    <property type="entry name" value="MoxR family ATPase"/>
    <property type="match status" value="1"/>
</dbReference>
<evidence type="ECO:0000259" key="4">
    <source>
        <dbReference type="Pfam" id="PF17863"/>
    </source>
</evidence>
<dbReference type="Pfam" id="PF07726">
    <property type="entry name" value="AAA_3"/>
    <property type="match status" value="1"/>
</dbReference>
<protein>
    <submittedName>
        <fullName evidence="5">ATPase</fullName>
    </submittedName>
</protein>
<dbReference type="InterPro" id="IPR011703">
    <property type="entry name" value="ATPase_AAA-3"/>
</dbReference>
<dbReference type="SUPFAM" id="SSF52540">
    <property type="entry name" value="P-loop containing nucleoside triphosphate hydrolases"/>
    <property type="match status" value="1"/>
</dbReference>
<keyword evidence="2" id="KW-0067">ATP-binding</keyword>
<accession>A0A830GU41</accession>
<proteinExistence type="predicted"/>
<dbReference type="InterPro" id="IPR041628">
    <property type="entry name" value="ChlI/MoxR_AAA_lid"/>
</dbReference>
<dbReference type="Proteomes" id="UP000610960">
    <property type="component" value="Unassembled WGS sequence"/>
</dbReference>
<evidence type="ECO:0000256" key="2">
    <source>
        <dbReference type="ARBA" id="ARBA00022840"/>
    </source>
</evidence>
<dbReference type="CDD" id="cd00009">
    <property type="entry name" value="AAA"/>
    <property type="match status" value="1"/>
</dbReference>
<gene>
    <name evidence="5" type="ORF">GCM10007981_03580</name>
</gene>
<evidence type="ECO:0000259" key="3">
    <source>
        <dbReference type="Pfam" id="PF07726"/>
    </source>
</evidence>